<keyword evidence="4 6" id="KW-1133">Transmembrane helix</keyword>
<evidence type="ECO:0000256" key="3">
    <source>
        <dbReference type="ARBA" id="ARBA00022692"/>
    </source>
</evidence>
<feature type="transmembrane region" description="Helical" evidence="6">
    <location>
        <begin position="150"/>
        <end position="169"/>
    </location>
</feature>
<feature type="transmembrane region" description="Helical" evidence="6">
    <location>
        <begin position="94"/>
        <end position="114"/>
    </location>
</feature>
<evidence type="ECO:0000256" key="4">
    <source>
        <dbReference type="ARBA" id="ARBA00022989"/>
    </source>
</evidence>
<accession>A0A0K2SKY8</accession>
<dbReference type="KEGG" id="lpil:LIP_1937"/>
<evidence type="ECO:0000259" key="7">
    <source>
        <dbReference type="Pfam" id="PF00892"/>
    </source>
</evidence>
<organism evidence="8 9">
    <name type="scientific">Limnochorda pilosa</name>
    <dbReference type="NCBI Taxonomy" id="1555112"/>
    <lineage>
        <taxon>Bacteria</taxon>
        <taxon>Bacillati</taxon>
        <taxon>Bacillota</taxon>
        <taxon>Limnochordia</taxon>
        <taxon>Limnochordales</taxon>
        <taxon>Limnochordaceae</taxon>
        <taxon>Limnochorda</taxon>
    </lineage>
</organism>
<comment type="similarity">
    <text evidence="2">Belongs to the EamA transporter family.</text>
</comment>
<keyword evidence="3 6" id="KW-0812">Transmembrane</keyword>
<dbReference type="PANTHER" id="PTHR32322:SF9">
    <property type="entry name" value="AMINO-ACID METABOLITE EFFLUX PUMP-RELATED"/>
    <property type="match status" value="1"/>
</dbReference>
<feature type="domain" description="EamA" evidence="7">
    <location>
        <begin position="157"/>
        <end position="286"/>
    </location>
</feature>
<dbReference type="GO" id="GO:0016020">
    <property type="term" value="C:membrane"/>
    <property type="evidence" value="ECO:0007669"/>
    <property type="project" value="UniProtKB-SubCell"/>
</dbReference>
<reference evidence="9" key="1">
    <citation type="submission" date="2015-07" db="EMBL/GenBank/DDBJ databases">
        <title>Complete genome sequence and phylogenetic analysis of Limnochorda pilosa.</title>
        <authorList>
            <person name="Watanabe M."/>
            <person name="Kojima H."/>
            <person name="Fukui M."/>
        </authorList>
    </citation>
    <scope>NUCLEOTIDE SEQUENCE [LARGE SCALE GENOMIC DNA]</scope>
    <source>
        <strain evidence="9">HC45</strain>
    </source>
</reference>
<dbReference type="PANTHER" id="PTHR32322">
    <property type="entry name" value="INNER MEMBRANE TRANSPORTER"/>
    <property type="match status" value="1"/>
</dbReference>
<evidence type="ECO:0000256" key="1">
    <source>
        <dbReference type="ARBA" id="ARBA00004141"/>
    </source>
</evidence>
<dbReference type="InterPro" id="IPR050638">
    <property type="entry name" value="AA-Vitamin_Transporters"/>
</dbReference>
<sequence length="307" mass="31467">MTFLHLAGLILLAALWGASFLFIRVAAPPFGPVALMAARLLVAALALGIPLALAGRREDLRAVARTPGSFLALGALNVALPFTLIAFAELRLTASMAAILNATTPLFGAAAAAWRLHEPMSARKAFGLGLGFLGVVVLVGWNPLPLTPWVVLSVAASLGAAVAYAFGAAYASSRTFEGSGVFTLATGQLLGGAVVLLPLAGFSLPPAPPPGPAVASLLALAVLCTSLAYLIYFPLLKRVGPTRTLTVTFLVPVFGTLWGALFLDEAVGAATVLGLTLILLSILFVTEPRRAASAPQPAPSVSEGGRR</sequence>
<dbReference type="PATRIC" id="fig|1555112.3.peg.1970"/>
<evidence type="ECO:0000313" key="9">
    <source>
        <dbReference type="Proteomes" id="UP000065807"/>
    </source>
</evidence>
<gene>
    <name evidence="8" type="ORF">LIP_1937</name>
</gene>
<keyword evidence="5 6" id="KW-0472">Membrane</keyword>
<evidence type="ECO:0000256" key="5">
    <source>
        <dbReference type="ARBA" id="ARBA00023136"/>
    </source>
</evidence>
<evidence type="ECO:0000256" key="2">
    <source>
        <dbReference type="ARBA" id="ARBA00007362"/>
    </source>
</evidence>
<dbReference type="InterPro" id="IPR037185">
    <property type="entry name" value="EmrE-like"/>
</dbReference>
<feature type="transmembrane region" description="Helical" evidence="6">
    <location>
        <begin position="126"/>
        <end position="144"/>
    </location>
</feature>
<feature type="transmembrane region" description="Helical" evidence="6">
    <location>
        <begin position="213"/>
        <end position="232"/>
    </location>
</feature>
<dbReference type="AlphaFoldDB" id="A0A0K2SKY8"/>
<feature type="transmembrane region" description="Helical" evidence="6">
    <location>
        <begin position="67"/>
        <end position="88"/>
    </location>
</feature>
<feature type="transmembrane region" description="Helical" evidence="6">
    <location>
        <begin position="267"/>
        <end position="286"/>
    </location>
</feature>
<feature type="transmembrane region" description="Helical" evidence="6">
    <location>
        <begin position="181"/>
        <end position="201"/>
    </location>
</feature>
<proteinExistence type="inferred from homology"/>
<dbReference type="STRING" id="1555112.LIP_1937"/>
<comment type="subcellular location">
    <subcellularLocation>
        <location evidence="1">Membrane</location>
        <topology evidence="1">Multi-pass membrane protein</topology>
    </subcellularLocation>
</comment>
<reference evidence="9" key="2">
    <citation type="journal article" date="2016" name="Int. J. Syst. Evol. Microbiol.">
        <title>Complete genome sequence and cell structure of Limnochorda pilosa, a Gram-negative spore-former within the phylum Firmicutes.</title>
        <authorList>
            <person name="Watanabe M."/>
            <person name="Kojima H."/>
            <person name="Fukui M."/>
        </authorList>
    </citation>
    <scope>NUCLEOTIDE SEQUENCE [LARGE SCALE GENOMIC DNA]</scope>
    <source>
        <strain evidence="9">HC45</strain>
    </source>
</reference>
<feature type="domain" description="EamA" evidence="7">
    <location>
        <begin position="9"/>
        <end position="139"/>
    </location>
</feature>
<feature type="transmembrane region" description="Helical" evidence="6">
    <location>
        <begin position="244"/>
        <end position="261"/>
    </location>
</feature>
<keyword evidence="9" id="KW-1185">Reference proteome</keyword>
<dbReference type="SUPFAM" id="SSF103481">
    <property type="entry name" value="Multidrug resistance efflux transporter EmrE"/>
    <property type="match status" value="2"/>
</dbReference>
<dbReference type="Proteomes" id="UP000065807">
    <property type="component" value="Chromosome"/>
</dbReference>
<protein>
    <submittedName>
        <fullName evidence="8">Membrane protein</fullName>
    </submittedName>
</protein>
<feature type="transmembrane region" description="Helical" evidence="6">
    <location>
        <begin position="36"/>
        <end position="55"/>
    </location>
</feature>
<dbReference type="Pfam" id="PF00892">
    <property type="entry name" value="EamA"/>
    <property type="match status" value="2"/>
</dbReference>
<name>A0A0K2SKY8_LIMPI</name>
<evidence type="ECO:0000256" key="6">
    <source>
        <dbReference type="SAM" id="Phobius"/>
    </source>
</evidence>
<dbReference type="EMBL" id="AP014924">
    <property type="protein sequence ID" value="BAS27778.1"/>
    <property type="molecule type" value="Genomic_DNA"/>
</dbReference>
<evidence type="ECO:0000313" key="8">
    <source>
        <dbReference type="EMBL" id="BAS27778.1"/>
    </source>
</evidence>
<dbReference type="InterPro" id="IPR000620">
    <property type="entry name" value="EamA_dom"/>
</dbReference>